<dbReference type="RefSeq" id="WP_305994729.1">
    <property type="nucleotide sequence ID" value="NZ_JAVALS010000001.1"/>
</dbReference>
<sequence length="228" mass="24525">MSPAQEAHPEDGRAHRLGRPSTPRLSVDKIGHEALALLEEEGFLSLPRLAERLGVRQSAFYKHVSSRADIVELARGALSERVVLGPLSGDLPTLVTQVFDTLRTTYQSVPALLPLILVQPVTNLKVLAIYDRIAQALLAAGIPDRFILPAIEAIDSAAIGAAQDMQTMENALKVPDPNAMEFPHLLRAQTATAQERIDRFDFLARTLAAGLTATAMPTATGRPPADAS</sequence>
<organism evidence="2 3">
    <name type="scientific">Arthrobacter horti</name>
    <dbReference type="NCBI Taxonomy" id="3068273"/>
    <lineage>
        <taxon>Bacteria</taxon>
        <taxon>Bacillati</taxon>
        <taxon>Actinomycetota</taxon>
        <taxon>Actinomycetes</taxon>
        <taxon>Micrococcales</taxon>
        <taxon>Micrococcaceae</taxon>
        <taxon>Arthrobacter</taxon>
    </lineage>
</organism>
<accession>A0ABT9IJC1</accession>
<feature type="region of interest" description="Disordered" evidence="1">
    <location>
        <begin position="1"/>
        <end position="23"/>
    </location>
</feature>
<dbReference type="SUPFAM" id="SSF46689">
    <property type="entry name" value="Homeodomain-like"/>
    <property type="match status" value="1"/>
</dbReference>
<dbReference type="InterPro" id="IPR009057">
    <property type="entry name" value="Homeodomain-like_sf"/>
</dbReference>
<dbReference type="Gene3D" id="1.10.357.10">
    <property type="entry name" value="Tetracycline Repressor, domain 2"/>
    <property type="match status" value="1"/>
</dbReference>
<evidence type="ECO:0000313" key="3">
    <source>
        <dbReference type="Proteomes" id="UP001232725"/>
    </source>
</evidence>
<keyword evidence="3" id="KW-1185">Reference proteome</keyword>
<comment type="caution">
    <text evidence="2">The sequence shown here is derived from an EMBL/GenBank/DDBJ whole genome shotgun (WGS) entry which is preliminary data.</text>
</comment>
<reference evidence="2 3" key="1">
    <citation type="submission" date="2023-08" db="EMBL/GenBank/DDBJ databases">
        <title>Arthrobacter horti sp. nov., isolated from forest soil.</title>
        <authorList>
            <person name="Park M."/>
        </authorList>
    </citation>
    <scope>NUCLEOTIDE SEQUENCE [LARGE SCALE GENOMIC DNA]</scope>
    <source>
        <strain evidence="2 3">YJM1</strain>
    </source>
</reference>
<proteinExistence type="predicted"/>
<evidence type="ECO:0000313" key="2">
    <source>
        <dbReference type="EMBL" id="MDP5225687.1"/>
    </source>
</evidence>
<dbReference type="EMBL" id="JAVALS010000001">
    <property type="protein sequence ID" value="MDP5225687.1"/>
    <property type="molecule type" value="Genomic_DNA"/>
</dbReference>
<dbReference type="Proteomes" id="UP001232725">
    <property type="component" value="Unassembled WGS sequence"/>
</dbReference>
<dbReference type="SUPFAM" id="SSF48498">
    <property type="entry name" value="Tetracyclin repressor-like, C-terminal domain"/>
    <property type="match status" value="1"/>
</dbReference>
<protein>
    <submittedName>
        <fullName evidence="2">TetR family transcriptional regulator</fullName>
    </submittedName>
</protein>
<evidence type="ECO:0000256" key="1">
    <source>
        <dbReference type="SAM" id="MobiDB-lite"/>
    </source>
</evidence>
<gene>
    <name evidence="2" type="ORF">Q9R02_00770</name>
</gene>
<dbReference type="InterPro" id="IPR036271">
    <property type="entry name" value="Tet_transcr_reg_TetR-rel_C_sf"/>
</dbReference>
<name>A0ABT9IJC1_9MICC</name>